<evidence type="ECO:0000256" key="1">
    <source>
        <dbReference type="SAM" id="Phobius"/>
    </source>
</evidence>
<name>A0A7W7F766_9SPHN</name>
<protein>
    <submittedName>
        <fullName evidence="2">Uncharacterized protein</fullName>
    </submittedName>
</protein>
<keyword evidence="1" id="KW-1133">Transmembrane helix</keyword>
<feature type="transmembrane region" description="Helical" evidence="1">
    <location>
        <begin position="28"/>
        <end position="47"/>
    </location>
</feature>
<keyword evidence="1" id="KW-0472">Membrane</keyword>
<organism evidence="2 3">
    <name type="scientific">Sphingosinicella soli</name>
    <dbReference type="NCBI Taxonomy" id="333708"/>
    <lineage>
        <taxon>Bacteria</taxon>
        <taxon>Pseudomonadati</taxon>
        <taxon>Pseudomonadota</taxon>
        <taxon>Alphaproteobacteria</taxon>
        <taxon>Sphingomonadales</taxon>
        <taxon>Sphingosinicellaceae</taxon>
        <taxon>Sphingosinicella</taxon>
    </lineage>
</organism>
<keyword evidence="1" id="KW-0812">Transmembrane</keyword>
<keyword evidence="3" id="KW-1185">Reference proteome</keyword>
<proteinExistence type="predicted"/>
<gene>
    <name evidence="2" type="ORF">GGQ98_002725</name>
</gene>
<dbReference type="RefSeq" id="WP_184070387.1">
    <property type="nucleotide sequence ID" value="NZ_JACHNZ010000033.1"/>
</dbReference>
<sequence>MKHEIIILPSVSATATFAQQERWLLAALLAAAAAVFLLTFFAMQPFVAERIAGEMRTDDGFSGTPAFDIDAALSDLMDTEPVDLAASAALPPADVFAEAKGPPLNLLAQVQKPRVVVAEAAPVPAPLVLTEEEQMVVDTNAERREVKLALERLFVRTENGDTGLAAAVIVQPLLRRAEQAAGQLDVYGDALLLSEGSLMKQVAYAGFQASRAAVMMDIERAEAILG</sequence>
<evidence type="ECO:0000313" key="3">
    <source>
        <dbReference type="Proteomes" id="UP000566324"/>
    </source>
</evidence>
<dbReference type="Proteomes" id="UP000566324">
    <property type="component" value="Unassembled WGS sequence"/>
</dbReference>
<accession>A0A7W7F766</accession>
<dbReference type="EMBL" id="JACHNZ010000033">
    <property type="protein sequence ID" value="MBB4633096.1"/>
    <property type="molecule type" value="Genomic_DNA"/>
</dbReference>
<dbReference type="AlphaFoldDB" id="A0A7W7F766"/>
<comment type="caution">
    <text evidence="2">The sequence shown here is derived from an EMBL/GenBank/DDBJ whole genome shotgun (WGS) entry which is preliminary data.</text>
</comment>
<evidence type="ECO:0000313" key="2">
    <source>
        <dbReference type="EMBL" id="MBB4633096.1"/>
    </source>
</evidence>
<reference evidence="2 3" key="1">
    <citation type="submission" date="2020-08" db="EMBL/GenBank/DDBJ databases">
        <title>Genomic Encyclopedia of Type Strains, Phase IV (KMG-IV): sequencing the most valuable type-strain genomes for metagenomic binning, comparative biology and taxonomic classification.</title>
        <authorList>
            <person name="Goeker M."/>
        </authorList>
    </citation>
    <scope>NUCLEOTIDE SEQUENCE [LARGE SCALE GENOMIC DNA]</scope>
    <source>
        <strain evidence="2 3">DSM 17328</strain>
    </source>
</reference>